<evidence type="ECO:0000256" key="15">
    <source>
        <dbReference type="PIRNR" id="PIRNR000556"/>
    </source>
</evidence>
<dbReference type="PIRSF" id="PIRSF000556">
    <property type="entry name" value="MAPKKK9_11"/>
    <property type="match status" value="1"/>
</dbReference>
<sequence length="1021" mass="113089">MALPGAGAAAAGGGSCPLWTALYDYEASGEDELSLRRGDVVEVLSQDAAVSGDDGWWAGKIRHRLGIFPANYVTRQPRGGVAAASGGGGRGDPAGSLTEIDFQHLELQEIIGVGGFGKVYRATWRGREVAVKAARQDPDEDITATAESVRQEAKLFSMLRHPNIIALHGVCLREPNLCLVMEFARGGSLNRALAAAAAPGAGAARGGRRIPPHILVNWAVQIARGMLYLHDQAIVPILHRDLKSSNILLLEKMEHDDICNKTLKITDFGLAREWHRTTKMSAAGTYAWMAPEVIKSSMFSKGSDIWSYGVLLWELLTGEVPYRGIDGLAVAYGVAVNKLTLPIPSTCPEPFAKLMKECWEQDPHIRPSFALILEQLTAIEGAVMTEMPQESFHSMQDDWKLEIQQIFNELRTKEKELRSREEELTRAALQQKSQEELLKRREQQLAEREIDVLERELNIMIFQLNQEKPNVKKRKGKFKRSRLKLKDGHRISLPSDFQHKITVQASPNLDKRRSLNSNSSSPSSSPTIIPRLRAIQLTSDESNRTWGRSTTYHQEEFEDVKRSFKKRGCTWGPSSVQTKDRADCKDKIRPLSDGSNPWSTVLMKNQKGVPLASLFVDQGVCTDKKLLPEGLDSKRPKPIKLPNQAYINLPLWKDDQGENTVEHESFEEGTSASSTSSTPQMTPTNSLSRTPQKKKTDSVLYGCAVLLASVALGLDIRELNKSQGPDELLPKDEKKKRDGIFQRASKFRRSASPTRLQSKKEEANAPSLNPAANTVNLLSMPSISTKCLLQSDSEDAFVSTVLGDCGPSSATDDFSSETSESKREQRIHLAPKTVSTRLKKQPFNLCLKHESQNVPNDSFTKLSVLGHRRTLSDGNNFQTTANGFASTDDVSTLPVLSVTGTLHSPSVQQRSNHGGGSTEKQSAVNSIARPRPSSLRSKIDAWQIIPRIIKPNSKDSEYLEGNVDPDVNLLPDTEERTNCHMPSLLDIDVEGQNRDCTVPLCRVKSKTCRPSIYELEREFLS</sequence>
<feature type="active site" description="Proton acceptor" evidence="16">
    <location>
        <position position="241"/>
    </location>
</feature>
<comment type="catalytic activity">
    <reaction evidence="12">
        <text>L-seryl-[protein] + ATP = O-phospho-L-seryl-[protein] + ADP + H(+)</text>
        <dbReference type="Rhea" id="RHEA:17989"/>
        <dbReference type="Rhea" id="RHEA-COMP:9863"/>
        <dbReference type="Rhea" id="RHEA-COMP:11604"/>
        <dbReference type="ChEBI" id="CHEBI:15378"/>
        <dbReference type="ChEBI" id="CHEBI:29999"/>
        <dbReference type="ChEBI" id="CHEBI:30616"/>
        <dbReference type="ChEBI" id="CHEBI:83421"/>
        <dbReference type="ChEBI" id="CHEBI:456216"/>
        <dbReference type="EC" id="2.7.11.25"/>
    </reaction>
</comment>
<keyword evidence="5" id="KW-0597">Phosphoprotein</keyword>
<evidence type="ECO:0000259" key="23">
    <source>
        <dbReference type="PROSITE" id="PS50011"/>
    </source>
</evidence>
<dbReference type="InterPro" id="IPR051681">
    <property type="entry name" value="Ser/Thr_Kinases-Pseudokinases"/>
</dbReference>
<dbReference type="Proteomes" id="UP000694562">
    <property type="component" value="Unplaced"/>
</dbReference>
<dbReference type="InterPro" id="IPR001452">
    <property type="entry name" value="SH3_domain"/>
</dbReference>
<dbReference type="PRINTS" id="PR00109">
    <property type="entry name" value="TYRKINASE"/>
</dbReference>
<name>A0A8C4U3V3_FALTI</name>
<proteinExistence type="inferred from homology"/>
<evidence type="ECO:0000256" key="21">
    <source>
        <dbReference type="SAM" id="MobiDB-lite"/>
    </source>
</evidence>
<dbReference type="Gene3D" id="2.30.30.40">
    <property type="entry name" value="SH3 Domains"/>
    <property type="match status" value="1"/>
</dbReference>
<evidence type="ECO:0000256" key="18">
    <source>
        <dbReference type="PROSITE-ProRule" id="PRU00192"/>
    </source>
</evidence>
<dbReference type="InterPro" id="IPR001245">
    <property type="entry name" value="Ser-Thr/Tyr_kinase_cat_dom"/>
</dbReference>
<dbReference type="FunFam" id="1.10.510.10:FF:000076">
    <property type="entry name" value="Mitogen-activated protein kinase kinase kinase"/>
    <property type="match status" value="1"/>
</dbReference>
<feature type="binding site" evidence="17 19">
    <location>
        <position position="132"/>
    </location>
    <ligand>
        <name>ATP</name>
        <dbReference type="ChEBI" id="CHEBI:30616"/>
    </ligand>
</feature>
<keyword evidence="3 18" id="KW-0728">SH3 domain</keyword>
<accession>A0A8C4U3V3</accession>
<evidence type="ECO:0000256" key="8">
    <source>
        <dbReference type="ARBA" id="ARBA00022741"/>
    </source>
</evidence>
<evidence type="ECO:0000256" key="3">
    <source>
        <dbReference type="ARBA" id="ARBA00022443"/>
    </source>
</evidence>
<dbReference type="SMART" id="SM00220">
    <property type="entry name" value="S_TKc"/>
    <property type="match status" value="1"/>
</dbReference>
<comment type="catalytic activity">
    <reaction evidence="11 15">
        <text>L-threonyl-[protein] + ATP = O-phospho-L-threonyl-[protein] + ADP + H(+)</text>
        <dbReference type="Rhea" id="RHEA:46608"/>
        <dbReference type="Rhea" id="RHEA-COMP:11060"/>
        <dbReference type="Rhea" id="RHEA-COMP:11605"/>
        <dbReference type="ChEBI" id="CHEBI:15378"/>
        <dbReference type="ChEBI" id="CHEBI:30013"/>
        <dbReference type="ChEBI" id="CHEBI:30616"/>
        <dbReference type="ChEBI" id="CHEBI:61977"/>
        <dbReference type="ChEBI" id="CHEBI:456216"/>
        <dbReference type="EC" id="2.7.11.25"/>
    </reaction>
</comment>
<comment type="activity regulation">
    <text evidence="15">Homodimerization via the leucine zipper domains is required for autophosphorylation.</text>
</comment>
<dbReference type="PANTHER" id="PTHR44329:SF30">
    <property type="entry name" value="MITOGEN-ACTIVATED PROTEIN KINASE KINASE KINASE 21"/>
    <property type="match status" value="1"/>
</dbReference>
<dbReference type="CDD" id="cd14146">
    <property type="entry name" value="STKc_MLK4"/>
    <property type="match status" value="1"/>
</dbReference>
<dbReference type="SUPFAM" id="SSF56112">
    <property type="entry name" value="Protein kinase-like (PK-like)"/>
    <property type="match status" value="1"/>
</dbReference>
<dbReference type="SMART" id="SM00326">
    <property type="entry name" value="SH3"/>
    <property type="match status" value="1"/>
</dbReference>
<dbReference type="InterPro" id="IPR008271">
    <property type="entry name" value="Ser/Thr_kinase_AS"/>
</dbReference>
<dbReference type="PROSITE" id="PS50002">
    <property type="entry name" value="SH3"/>
    <property type="match status" value="1"/>
</dbReference>
<keyword evidence="6 15" id="KW-0808">Transferase</keyword>
<feature type="domain" description="SH3" evidence="22">
    <location>
        <begin position="14"/>
        <end position="78"/>
    </location>
</feature>
<evidence type="ECO:0000256" key="14">
    <source>
        <dbReference type="ARBA" id="ARBA00065138"/>
    </source>
</evidence>
<dbReference type="InterPro" id="IPR016231">
    <property type="entry name" value="MLK1-4"/>
</dbReference>
<protein>
    <recommendedName>
        <fullName evidence="15">Mitogen-activated protein kinase kinase kinase</fullName>
        <ecNumber evidence="15">2.7.11.25</ecNumber>
    </recommendedName>
</protein>
<feature type="region of interest" description="Disordered" evidence="21">
    <location>
        <begin position="503"/>
        <end position="530"/>
    </location>
</feature>
<dbReference type="GO" id="GO:0004706">
    <property type="term" value="F:JUN kinase kinase kinase activity"/>
    <property type="evidence" value="ECO:0007669"/>
    <property type="project" value="TreeGrafter"/>
</dbReference>
<evidence type="ECO:0000256" key="19">
    <source>
        <dbReference type="PROSITE-ProRule" id="PRU10141"/>
    </source>
</evidence>
<reference evidence="24" key="2">
    <citation type="submission" date="2025-09" db="UniProtKB">
        <authorList>
            <consortium name="Ensembl"/>
        </authorList>
    </citation>
    <scope>IDENTIFICATION</scope>
</reference>
<dbReference type="InterPro" id="IPR036028">
    <property type="entry name" value="SH3-like_dom_sf"/>
</dbReference>
<evidence type="ECO:0000256" key="13">
    <source>
        <dbReference type="ARBA" id="ARBA00053407"/>
    </source>
</evidence>
<feature type="compositionally biased region" description="Low complexity" evidence="21">
    <location>
        <begin position="670"/>
        <end position="686"/>
    </location>
</feature>
<reference evidence="24" key="1">
    <citation type="submission" date="2025-08" db="UniProtKB">
        <authorList>
            <consortium name="Ensembl"/>
        </authorList>
    </citation>
    <scope>IDENTIFICATION</scope>
</reference>
<evidence type="ECO:0000256" key="20">
    <source>
        <dbReference type="SAM" id="Coils"/>
    </source>
</evidence>
<comment type="subunit">
    <text evidence="14">Homodimer. Interacts with TLR4.</text>
</comment>
<evidence type="ECO:0000256" key="4">
    <source>
        <dbReference type="ARBA" id="ARBA00022527"/>
    </source>
</evidence>
<dbReference type="Ensembl" id="ENSFTIT00000008014.1">
    <property type="protein sequence ID" value="ENSFTIP00000007681.1"/>
    <property type="gene ID" value="ENSFTIG00000005212.1"/>
</dbReference>
<evidence type="ECO:0000256" key="17">
    <source>
        <dbReference type="PIRSR" id="PIRSR000556-2"/>
    </source>
</evidence>
<keyword evidence="20" id="KW-0175">Coiled coil</keyword>
<comment type="function">
    <text evidence="13">Negative regulator of TLR4 signaling. Does not activate JNK1/MAPK8 pathway, p38/MAPK14, nor ERK2/MAPK1 pathways.</text>
</comment>
<evidence type="ECO:0000256" key="16">
    <source>
        <dbReference type="PIRSR" id="PIRSR000556-1"/>
    </source>
</evidence>
<keyword evidence="9 15" id="KW-0418">Kinase</keyword>
<comment type="similarity">
    <text evidence="2 15">Belongs to the protein kinase superfamily. STE Ser/Thr protein kinase family. MAP kinase kinase kinase subfamily.</text>
</comment>
<dbReference type="CDD" id="cd12058">
    <property type="entry name" value="SH3_MLK4"/>
    <property type="match status" value="1"/>
</dbReference>
<dbReference type="InterPro" id="IPR017441">
    <property type="entry name" value="Protein_kinase_ATP_BS"/>
</dbReference>
<dbReference type="GO" id="GO:0005524">
    <property type="term" value="F:ATP binding"/>
    <property type="evidence" value="ECO:0007669"/>
    <property type="project" value="UniProtKB-UniRule"/>
</dbReference>
<evidence type="ECO:0000256" key="10">
    <source>
        <dbReference type="ARBA" id="ARBA00022840"/>
    </source>
</evidence>
<feature type="coiled-coil region" evidence="20">
    <location>
        <begin position="403"/>
        <end position="430"/>
    </location>
</feature>
<feature type="region of interest" description="Disordered" evidence="21">
    <location>
        <begin position="658"/>
        <end position="693"/>
    </location>
</feature>
<evidence type="ECO:0000313" key="25">
    <source>
        <dbReference type="Proteomes" id="UP000694562"/>
    </source>
</evidence>
<evidence type="ECO:0000256" key="6">
    <source>
        <dbReference type="ARBA" id="ARBA00022679"/>
    </source>
</evidence>
<evidence type="ECO:0000256" key="1">
    <source>
        <dbReference type="ARBA" id="ARBA00001946"/>
    </source>
</evidence>
<feature type="compositionally biased region" description="Polar residues" evidence="21">
    <location>
        <begin position="902"/>
        <end position="925"/>
    </location>
</feature>
<feature type="region of interest" description="Disordered" evidence="21">
    <location>
        <begin position="902"/>
        <end position="930"/>
    </location>
</feature>
<organism evidence="24 25">
    <name type="scientific">Falco tinnunculus</name>
    <name type="common">Common kestrel</name>
    <dbReference type="NCBI Taxonomy" id="100819"/>
    <lineage>
        <taxon>Eukaryota</taxon>
        <taxon>Metazoa</taxon>
        <taxon>Chordata</taxon>
        <taxon>Craniata</taxon>
        <taxon>Vertebrata</taxon>
        <taxon>Euteleostomi</taxon>
        <taxon>Archelosauria</taxon>
        <taxon>Archosauria</taxon>
        <taxon>Dinosauria</taxon>
        <taxon>Saurischia</taxon>
        <taxon>Theropoda</taxon>
        <taxon>Coelurosauria</taxon>
        <taxon>Aves</taxon>
        <taxon>Neognathae</taxon>
        <taxon>Neoaves</taxon>
        <taxon>Telluraves</taxon>
        <taxon>Australaves</taxon>
        <taxon>Falconiformes</taxon>
        <taxon>Falconidae</taxon>
        <taxon>Falco</taxon>
    </lineage>
</organism>
<dbReference type="PROSITE" id="PS00107">
    <property type="entry name" value="PROTEIN_KINASE_ATP"/>
    <property type="match status" value="1"/>
</dbReference>
<feature type="region of interest" description="Disordered" evidence="21">
    <location>
        <begin position="747"/>
        <end position="768"/>
    </location>
</feature>
<keyword evidence="7" id="KW-0677">Repeat</keyword>
<evidence type="ECO:0000313" key="24">
    <source>
        <dbReference type="Ensembl" id="ENSFTIP00000007681.1"/>
    </source>
</evidence>
<dbReference type="PANTHER" id="PTHR44329">
    <property type="entry name" value="SERINE/THREONINE-PROTEIN KINASE TNNI3K-RELATED"/>
    <property type="match status" value="1"/>
</dbReference>
<evidence type="ECO:0000256" key="9">
    <source>
        <dbReference type="ARBA" id="ARBA00022777"/>
    </source>
</evidence>
<evidence type="ECO:0000256" key="2">
    <source>
        <dbReference type="ARBA" id="ARBA00006529"/>
    </source>
</evidence>
<dbReference type="PRINTS" id="PR00452">
    <property type="entry name" value="SH3DOMAIN"/>
</dbReference>
<keyword evidence="10 15" id="KW-0067">ATP-binding</keyword>
<evidence type="ECO:0000256" key="5">
    <source>
        <dbReference type="ARBA" id="ARBA00022553"/>
    </source>
</evidence>
<keyword evidence="8 15" id="KW-0547">Nucleotide-binding</keyword>
<dbReference type="AlphaFoldDB" id="A0A8C4U3V3"/>
<feature type="domain" description="Protein kinase" evidence="23">
    <location>
        <begin position="105"/>
        <end position="379"/>
    </location>
</feature>
<dbReference type="Pfam" id="PF07714">
    <property type="entry name" value="PK_Tyr_Ser-Thr"/>
    <property type="match status" value="1"/>
</dbReference>
<dbReference type="FunFam" id="3.30.200.20:FF:000085">
    <property type="entry name" value="Mitogen-activated protein kinase kinase kinase"/>
    <property type="match status" value="1"/>
</dbReference>
<evidence type="ECO:0000256" key="11">
    <source>
        <dbReference type="ARBA" id="ARBA00047559"/>
    </source>
</evidence>
<evidence type="ECO:0000256" key="7">
    <source>
        <dbReference type="ARBA" id="ARBA00022737"/>
    </source>
</evidence>
<dbReference type="EC" id="2.7.11.25" evidence="15"/>
<comment type="cofactor">
    <cofactor evidence="1">
        <name>Mg(2+)</name>
        <dbReference type="ChEBI" id="CHEBI:18420"/>
    </cofactor>
</comment>
<dbReference type="Gene3D" id="1.10.510.10">
    <property type="entry name" value="Transferase(Phosphotransferase) domain 1"/>
    <property type="match status" value="1"/>
</dbReference>
<dbReference type="FunFam" id="2.30.30.40:FF:000169">
    <property type="entry name" value="Mitogen-activated protein kinase kinase kinase"/>
    <property type="match status" value="1"/>
</dbReference>
<dbReference type="InterPro" id="IPR000719">
    <property type="entry name" value="Prot_kinase_dom"/>
</dbReference>
<dbReference type="SUPFAM" id="SSF50044">
    <property type="entry name" value="SH3-domain"/>
    <property type="match status" value="1"/>
</dbReference>
<feature type="compositionally biased region" description="Low complexity" evidence="21">
    <location>
        <begin position="515"/>
        <end position="526"/>
    </location>
</feature>
<dbReference type="PROSITE" id="PS50011">
    <property type="entry name" value="PROTEIN_KINASE_DOM"/>
    <property type="match status" value="1"/>
</dbReference>
<dbReference type="Gene3D" id="3.30.200.20">
    <property type="entry name" value="Phosphorylase Kinase, domain 1"/>
    <property type="match status" value="1"/>
</dbReference>
<evidence type="ECO:0000256" key="12">
    <source>
        <dbReference type="ARBA" id="ARBA00048329"/>
    </source>
</evidence>
<dbReference type="Pfam" id="PF14604">
    <property type="entry name" value="SH3_9"/>
    <property type="match status" value="1"/>
</dbReference>
<feature type="binding site" evidence="17">
    <location>
        <begin position="111"/>
        <end position="119"/>
    </location>
    <ligand>
        <name>ATP</name>
        <dbReference type="ChEBI" id="CHEBI:30616"/>
    </ligand>
</feature>
<dbReference type="PROSITE" id="PS00108">
    <property type="entry name" value="PROTEIN_KINASE_ST"/>
    <property type="match status" value="1"/>
</dbReference>
<evidence type="ECO:0000259" key="22">
    <source>
        <dbReference type="PROSITE" id="PS50002"/>
    </source>
</evidence>
<keyword evidence="4 15" id="KW-0723">Serine/threonine-protein kinase</keyword>
<keyword evidence="25" id="KW-1185">Reference proteome</keyword>
<dbReference type="InterPro" id="IPR011009">
    <property type="entry name" value="Kinase-like_dom_sf"/>
</dbReference>